<reference evidence="9" key="1">
    <citation type="submission" date="2019-06" db="EMBL/GenBank/DDBJ databases">
        <authorList>
            <person name="Broberg M."/>
        </authorList>
    </citation>
    <scope>NUCLEOTIDE SEQUENCE [LARGE SCALE GENOMIC DNA]</scope>
</reference>
<dbReference type="Proteomes" id="UP000775872">
    <property type="component" value="Unassembled WGS sequence"/>
</dbReference>
<evidence type="ECO:0000256" key="7">
    <source>
        <dbReference type="SAM" id="Phobius"/>
    </source>
</evidence>
<sequence length="263" mass="28796">MTIDAHKFLIVFAVAALATLIDYLLRIPRSNKTPPGKVSYRVQNIPADWSEDVLRDVLANHFRDCGSITIKSYSEGIEGKSKVCTVLFERLPQLLLEGLKGNINYYSVPPLCLDRAFLGLSVLYSPPSHDHHVDVILVPGLGGHALGSFKERKGEHVWPRDSLPGALVGNGGHSCGSPIARIITYGYSSGVQESKSAQNIGDIAKSFQSSLMELVRGSDLRPIVLIGHSMGGLVIKEVQSLRCLLQWRSNTDIRKDVDIIITV</sequence>
<keyword evidence="6 7" id="KW-0472">Membrane</keyword>
<feature type="transmembrane region" description="Helical" evidence="7">
    <location>
        <begin position="6"/>
        <end position="25"/>
    </location>
</feature>
<evidence type="ECO:0000256" key="4">
    <source>
        <dbReference type="ARBA" id="ARBA00022824"/>
    </source>
</evidence>
<dbReference type="GO" id="GO:0016020">
    <property type="term" value="C:membrane"/>
    <property type="evidence" value="ECO:0007669"/>
    <property type="project" value="UniProtKB-SubCell"/>
</dbReference>
<keyword evidence="7" id="KW-0812">Transmembrane</keyword>
<comment type="caution">
    <text evidence="8">The sequence shown here is derived from an EMBL/GenBank/DDBJ whole genome shotgun (WGS) entry which is preliminary data.</text>
</comment>
<dbReference type="EMBL" id="CABFOC020000091">
    <property type="protein sequence ID" value="CAH0058660.1"/>
    <property type="molecule type" value="Genomic_DNA"/>
</dbReference>
<dbReference type="SUPFAM" id="SSF53474">
    <property type="entry name" value="alpha/beta-Hydrolases"/>
    <property type="match status" value="1"/>
</dbReference>
<dbReference type="InterPro" id="IPR052374">
    <property type="entry name" value="SERAC1"/>
</dbReference>
<dbReference type="PANTHER" id="PTHR48182:SF2">
    <property type="entry name" value="PROTEIN SERAC1"/>
    <property type="match status" value="1"/>
</dbReference>
<evidence type="ECO:0000313" key="8">
    <source>
        <dbReference type="EMBL" id="CAH0058660.1"/>
    </source>
</evidence>
<evidence type="ECO:0000313" key="9">
    <source>
        <dbReference type="Proteomes" id="UP000775872"/>
    </source>
</evidence>
<reference evidence="8 9" key="2">
    <citation type="submission" date="2021-10" db="EMBL/GenBank/DDBJ databases">
        <authorList>
            <person name="Piombo E."/>
        </authorList>
    </citation>
    <scope>NUCLEOTIDE SEQUENCE [LARGE SCALE GENOMIC DNA]</scope>
</reference>
<dbReference type="GO" id="GO:0005783">
    <property type="term" value="C:endoplasmic reticulum"/>
    <property type="evidence" value="ECO:0007669"/>
    <property type="project" value="UniProtKB-SubCell"/>
</dbReference>
<keyword evidence="5" id="KW-0496">Mitochondrion</keyword>
<organism evidence="8 9">
    <name type="scientific">Clonostachys solani</name>
    <dbReference type="NCBI Taxonomy" id="160281"/>
    <lineage>
        <taxon>Eukaryota</taxon>
        <taxon>Fungi</taxon>
        <taxon>Dikarya</taxon>
        <taxon>Ascomycota</taxon>
        <taxon>Pezizomycotina</taxon>
        <taxon>Sordariomycetes</taxon>
        <taxon>Hypocreomycetidae</taxon>
        <taxon>Hypocreales</taxon>
        <taxon>Bionectriaceae</taxon>
        <taxon>Clonostachys</taxon>
    </lineage>
</organism>
<dbReference type="InterPro" id="IPR029058">
    <property type="entry name" value="AB_hydrolase_fold"/>
</dbReference>
<dbReference type="OrthoDB" id="1658288at2759"/>
<evidence type="ECO:0000256" key="5">
    <source>
        <dbReference type="ARBA" id="ARBA00023128"/>
    </source>
</evidence>
<accession>A0A9P0ESS6</accession>
<keyword evidence="7" id="KW-1133">Transmembrane helix</keyword>
<proteinExistence type="predicted"/>
<keyword evidence="9" id="KW-1185">Reference proteome</keyword>
<dbReference type="AlphaFoldDB" id="A0A9P0ESS6"/>
<gene>
    <name evidence="8" type="ORF">CSOL1703_00007682</name>
</gene>
<evidence type="ECO:0000256" key="6">
    <source>
        <dbReference type="ARBA" id="ARBA00023136"/>
    </source>
</evidence>
<dbReference type="Gene3D" id="3.40.50.1820">
    <property type="entry name" value="alpha/beta hydrolase"/>
    <property type="match status" value="1"/>
</dbReference>
<name>A0A9P0ESS6_9HYPO</name>
<evidence type="ECO:0000256" key="1">
    <source>
        <dbReference type="ARBA" id="ARBA00004173"/>
    </source>
</evidence>
<evidence type="ECO:0008006" key="10">
    <source>
        <dbReference type="Google" id="ProtNLM"/>
    </source>
</evidence>
<dbReference type="GO" id="GO:0005739">
    <property type="term" value="C:mitochondrion"/>
    <property type="evidence" value="ECO:0007669"/>
    <property type="project" value="UniProtKB-SubCell"/>
</dbReference>
<evidence type="ECO:0000256" key="2">
    <source>
        <dbReference type="ARBA" id="ARBA00004240"/>
    </source>
</evidence>
<keyword evidence="4" id="KW-0256">Endoplasmic reticulum</keyword>
<protein>
    <recommendedName>
        <fullName evidence="10">GPI inositol-deacylase</fullName>
    </recommendedName>
</protein>
<evidence type="ECO:0000256" key="3">
    <source>
        <dbReference type="ARBA" id="ARBA00004370"/>
    </source>
</evidence>
<comment type="subcellular location">
    <subcellularLocation>
        <location evidence="2">Endoplasmic reticulum</location>
    </subcellularLocation>
    <subcellularLocation>
        <location evidence="3">Membrane</location>
    </subcellularLocation>
    <subcellularLocation>
        <location evidence="1">Mitochondrion</location>
    </subcellularLocation>
</comment>
<dbReference type="PANTHER" id="PTHR48182">
    <property type="entry name" value="PROTEIN SERAC1"/>
    <property type="match status" value="1"/>
</dbReference>